<dbReference type="Proteomes" id="UP000242219">
    <property type="component" value="Unassembled WGS sequence"/>
</dbReference>
<gene>
    <name evidence="7" type="ORF">BIY37_04995</name>
</gene>
<dbReference type="GO" id="GO:0046872">
    <property type="term" value="F:metal ion binding"/>
    <property type="evidence" value="ECO:0007669"/>
    <property type="project" value="UniProtKB-KW"/>
</dbReference>
<organism evidence="7 8">
    <name type="scientific">Candidatus Brocadia sapporoensis</name>
    <dbReference type="NCBI Taxonomy" id="392547"/>
    <lineage>
        <taxon>Bacteria</taxon>
        <taxon>Pseudomonadati</taxon>
        <taxon>Planctomycetota</taxon>
        <taxon>Candidatus Brocadiia</taxon>
        <taxon>Candidatus Brocadiales</taxon>
        <taxon>Candidatus Brocadiaceae</taxon>
        <taxon>Candidatus Brocadia</taxon>
    </lineage>
</organism>
<keyword evidence="3 5" id="KW-0408">Iron</keyword>
<dbReference type="CDD" id="cd01335">
    <property type="entry name" value="Radical_SAM"/>
    <property type="match status" value="1"/>
</dbReference>
<evidence type="ECO:0000256" key="2">
    <source>
        <dbReference type="ARBA" id="ARBA00022723"/>
    </source>
</evidence>
<dbReference type="Gene3D" id="3.20.20.70">
    <property type="entry name" value="Aldolase class I"/>
    <property type="match status" value="1"/>
</dbReference>
<proteinExistence type="predicted"/>
<evidence type="ECO:0000256" key="4">
    <source>
        <dbReference type="ARBA" id="ARBA00023014"/>
    </source>
</evidence>
<dbReference type="AlphaFoldDB" id="A0A1V6M120"/>
<dbReference type="SUPFAM" id="SSF102114">
    <property type="entry name" value="Radical SAM enzymes"/>
    <property type="match status" value="1"/>
</dbReference>
<dbReference type="Pfam" id="PF04055">
    <property type="entry name" value="Radical_SAM"/>
    <property type="match status" value="1"/>
</dbReference>
<feature type="domain" description="Radical SAM core" evidence="6">
    <location>
        <begin position="78"/>
        <end position="210"/>
    </location>
</feature>
<dbReference type="InterPro" id="IPR040085">
    <property type="entry name" value="MJ0674-like"/>
</dbReference>
<sequence>MFQPHYISLYRTGSLDERIEEARKLLHDCQICPRRCRVNRYKNELGVCGIGKLPKISSYNPHFGEEPPLVGTHGSGTIFITSCNLGCVFCQNYEISHLRDGYEVSFERLAQMMIELQNRGCHNINFVTPTHVVPHILEALPIAIREGLHIPLVYNTGGYDLVETLQLLDGVFDIYMPDFKFSDSDVAAKWCKARDYPQVVMEVIREMHRQVGDLMVNDRGIAERGLIVRHLVMPNGLAGTRKVMQFLAQNISSHTYVNIMDQYHPCGLARKYPEINRRINEKEFEVALRIAREEGITRLAGQAI</sequence>
<dbReference type="SFLD" id="SFLDG01099">
    <property type="entry name" value="Uncharacterised_Radical_SAM_Su"/>
    <property type="match status" value="1"/>
</dbReference>
<dbReference type="InterPro" id="IPR013785">
    <property type="entry name" value="Aldolase_TIM"/>
</dbReference>
<comment type="caution">
    <text evidence="7">The sequence shown here is derived from an EMBL/GenBank/DDBJ whole genome shotgun (WGS) entry which is preliminary data.</text>
</comment>
<protein>
    <submittedName>
        <fullName evidence="7">Radical SAM protein</fullName>
    </submittedName>
</protein>
<keyword evidence="1 5" id="KW-0949">S-adenosyl-L-methionine</keyword>
<keyword evidence="8" id="KW-1185">Reference proteome</keyword>
<dbReference type="PANTHER" id="PTHR43075:SF1">
    <property type="entry name" value="FORMATE LYASE ACTIVATING ENZYME, PUTATIVE (AFU_ORTHOLOGUE AFUA_2G15630)-RELATED"/>
    <property type="match status" value="1"/>
</dbReference>
<dbReference type="SFLD" id="SFLDS00029">
    <property type="entry name" value="Radical_SAM"/>
    <property type="match status" value="1"/>
</dbReference>
<dbReference type="GO" id="GO:0003824">
    <property type="term" value="F:catalytic activity"/>
    <property type="evidence" value="ECO:0007669"/>
    <property type="project" value="InterPro"/>
</dbReference>
<dbReference type="RefSeq" id="WP_070066739.1">
    <property type="nucleotide sequence ID" value="NZ_MJUW02000058.1"/>
</dbReference>
<evidence type="ECO:0000313" key="8">
    <source>
        <dbReference type="Proteomes" id="UP000242219"/>
    </source>
</evidence>
<feature type="binding site" evidence="5">
    <location>
        <position position="83"/>
    </location>
    <ligand>
        <name>[4Fe-4S] cluster</name>
        <dbReference type="ChEBI" id="CHEBI:49883"/>
        <note>4Fe-4S-S-AdoMet</note>
    </ligand>
</feature>
<evidence type="ECO:0000256" key="5">
    <source>
        <dbReference type="PIRSR" id="PIRSR004869-50"/>
    </source>
</evidence>
<feature type="binding site" evidence="5">
    <location>
        <position position="87"/>
    </location>
    <ligand>
        <name>[4Fe-4S] cluster</name>
        <dbReference type="ChEBI" id="CHEBI:49883"/>
        <note>4Fe-4S-S-AdoMet</note>
    </ligand>
</feature>
<accession>A0A1V6M120</accession>
<evidence type="ECO:0000313" key="7">
    <source>
        <dbReference type="EMBL" id="OQD46102.1"/>
    </source>
</evidence>
<keyword evidence="2 5" id="KW-0479">Metal-binding</keyword>
<dbReference type="InterPro" id="IPR007197">
    <property type="entry name" value="rSAM"/>
</dbReference>
<dbReference type="InterPro" id="IPR016431">
    <property type="entry name" value="Pyrv-formate_lyase-activ_prd"/>
</dbReference>
<dbReference type="EMBL" id="MJUW02000058">
    <property type="protein sequence ID" value="OQD46102.1"/>
    <property type="molecule type" value="Genomic_DNA"/>
</dbReference>
<name>A0A1V6M120_9BACT</name>
<keyword evidence="4 5" id="KW-0411">Iron-sulfur</keyword>
<comment type="cofactor">
    <cofactor evidence="5">
        <name>[4Fe-4S] cluster</name>
        <dbReference type="ChEBI" id="CHEBI:49883"/>
    </cofactor>
    <text evidence="5">Binds 1 [4Fe-4S] cluster. The cluster is coordinated with 3 cysteines and an exchangeable S-adenosyl-L-methionine.</text>
</comment>
<reference evidence="7 8" key="1">
    <citation type="journal article" date="2016" name="Genome Announc.">
        <title>Draft Genome Sequence of the Anaerobic Ammonium-Oxidizing Bacterium 'Candidatus Brocadia sp. 40'.</title>
        <authorList>
            <person name="Ali M."/>
            <person name="Haroon M.F."/>
            <person name="Narita Y."/>
            <person name="Zhang L."/>
            <person name="Rangel Shaw D."/>
            <person name="Okabe S."/>
            <person name="Saikaly P.E."/>
        </authorList>
    </citation>
    <scope>NUCLEOTIDE SEQUENCE [LARGE SCALE GENOMIC DNA]</scope>
    <source>
        <strain evidence="7 8">40</strain>
    </source>
</reference>
<dbReference type="PANTHER" id="PTHR43075">
    <property type="entry name" value="FORMATE LYASE ACTIVATING ENZYME, PUTATIVE (AFU_ORTHOLOGUE AFUA_2G15630)-RELATED"/>
    <property type="match status" value="1"/>
</dbReference>
<evidence type="ECO:0000259" key="6">
    <source>
        <dbReference type="Pfam" id="PF04055"/>
    </source>
</evidence>
<dbReference type="GO" id="GO:0051536">
    <property type="term" value="F:iron-sulfur cluster binding"/>
    <property type="evidence" value="ECO:0007669"/>
    <property type="project" value="UniProtKB-KW"/>
</dbReference>
<dbReference type="InterPro" id="IPR058240">
    <property type="entry name" value="rSAM_sf"/>
</dbReference>
<evidence type="ECO:0000256" key="3">
    <source>
        <dbReference type="ARBA" id="ARBA00023004"/>
    </source>
</evidence>
<evidence type="ECO:0000256" key="1">
    <source>
        <dbReference type="ARBA" id="ARBA00022691"/>
    </source>
</evidence>
<feature type="binding site" evidence="5">
    <location>
        <position position="90"/>
    </location>
    <ligand>
        <name>[4Fe-4S] cluster</name>
        <dbReference type="ChEBI" id="CHEBI:49883"/>
        <note>4Fe-4S-S-AdoMet</note>
    </ligand>
</feature>
<dbReference type="PIRSF" id="PIRSF004869">
    <property type="entry name" value="PflX_prd"/>
    <property type="match status" value="1"/>
</dbReference>